<name>A0A8H8WVH7_9HYPH</name>
<reference evidence="2" key="1">
    <citation type="submission" date="2020-11" db="EMBL/GenBank/DDBJ databases">
        <title>Complete genome sequence of a novel pathogenic Methylobacterium strain isolated from rice in Vietnam.</title>
        <authorList>
            <person name="Lai K."/>
            <person name="Okazaki S."/>
            <person name="Higashi K."/>
            <person name="Mori H."/>
            <person name="Toyoda A."/>
            <person name="Kurokawa K."/>
        </authorList>
    </citation>
    <scope>NUCLEOTIDE SEQUENCE</scope>
    <source>
        <strain evidence="2">VL1</strain>
    </source>
</reference>
<dbReference type="AlphaFoldDB" id="A0A8H8WVH7"/>
<sequence>MGPGACLIGSDTIPLCVRSGAAKAGLGTARGVCDCVGVFDLSRRPGTRGNSGYIVPCTEAVSGRDCTGPDRGWDANDAMAEPDESPVPPMS</sequence>
<proteinExistence type="predicted"/>
<gene>
    <name evidence="2" type="ORF">mvi_36000</name>
</gene>
<protein>
    <submittedName>
        <fullName evidence="2">Uncharacterized protein</fullName>
    </submittedName>
</protein>
<evidence type="ECO:0000256" key="1">
    <source>
        <dbReference type="SAM" id="MobiDB-lite"/>
    </source>
</evidence>
<feature type="region of interest" description="Disordered" evidence="1">
    <location>
        <begin position="66"/>
        <end position="91"/>
    </location>
</feature>
<evidence type="ECO:0000313" key="2">
    <source>
        <dbReference type="EMBL" id="BCM85139.1"/>
    </source>
</evidence>
<dbReference type="Proteomes" id="UP000663508">
    <property type="component" value="Chromosome"/>
</dbReference>
<dbReference type="EMBL" id="AP024145">
    <property type="protein sequence ID" value="BCM85139.1"/>
    <property type="molecule type" value="Genomic_DNA"/>
</dbReference>
<organism evidence="2 3">
    <name type="scientific">Methylobacterium indicum</name>
    <dbReference type="NCBI Taxonomy" id="1775910"/>
    <lineage>
        <taxon>Bacteria</taxon>
        <taxon>Pseudomonadati</taxon>
        <taxon>Pseudomonadota</taxon>
        <taxon>Alphaproteobacteria</taxon>
        <taxon>Hyphomicrobiales</taxon>
        <taxon>Methylobacteriaceae</taxon>
        <taxon>Methylobacterium</taxon>
    </lineage>
</organism>
<dbReference type="KEGG" id="mind:mvi_36000"/>
<accession>A0A8H8WVH7</accession>
<evidence type="ECO:0000313" key="3">
    <source>
        <dbReference type="Proteomes" id="UP000663508"/>
    </source>
</evidence>